<reference evidence="6 7" key="1">
    <citation type="submission" date="2020-07" db="EMBL/GenBank/DDBJ databases">
        <title>Stappia sp., F7233, whole genome shotgun sequencing project.</title>
        <authorList>
            <person name="Jiang S."/>
            <person name="Liu Z.W."/>
            <person name="Du Z.J."/>
        </authorList>
    </citation>
    <scope>NUCLEOTIDE SEQUENCE [LARGE SCALE GENOMIC DNA]</scope>
    <source>
        <strain evidence="6 7">F7233</strain>
    </source>
</reference>
<dbReference type="EMBL" id="JACFXV010000043">
    <property type="protein sequence ID" value="MBA5776417.1"/>
    <property type="molecule type" value="Genomic_DNA"/>
</dbReference>
<dbReference type="InterPro" id="IPR050757">
    <property type="entry name" value="Collagen_mod_GT25"/>
</dbReference>
<dbReference type="Proteomes" id="UP000541109">
    <property type="component" value="Unassembled WGS sequence"/>
</dbReference>
<dbReference type="RefSeq" id="WP_182162806.1">
    <property type="nucleotide sequence ID" value="NZ_JACFXV010000043.1"/>
</dbReference>
<comment type="similarity">
    <text evidence="1">Belongs to the glycosyltransferase 25 family.</text>
</comment>
<dbReference type="CDD" id="cd22997">
    <property type="entry name" value="GT_LH"/>
    <property type="match status" value="1"/>
</dbReference>
<comment type="caution">
    <text evidence="6">The sequence shown here is derived from an EMBL/GenBank/DDBJ whole genome shotgun (WGS) entry which is preliminary data.</text>
</comment>
<dbReference type="AlphaFoldDB" id="A0A839AC03"/>
<evidence type="ECO:0000313" key="6">
    <source>
        <dbReference type="EMBL" id="MBA5776417.1"/>
    </source>
</evidence>
<organism evidence="6 7">
    <name type="scientific">Stappia albiluteola</name>
    <dbReference type="NCBI Taxonomy" id="2758565"/>
    <lineage>
        <taxon>Bacteria</taxon>
        <taxon>Pseudomonadati</taxon>
        <taxon>Pseudomonadota</taxon>
        <taxon>Alphaproteobacteria</taxon>
        <taxon>Hyphomicrobiales</taxon>
        <taxon>Stappiaceae</taxon>
        <taxon>Stappia</taxon>
    </lineage>
</organism>
<keyword evidence="4" id="KW-0812">Transmembrane</keyword>
<gene>
    <name evidence="6" type="ORF">H2509_04665</name>
</gene>
<dbReference type="PANTHER" id="PTHR10730">
    <property type="entry name" value="PROCOLLAGEN-LYSINE,2-OXOGLUTARATE 5-DIOXYGENASE/GLYCOSYLTRANSFERASE 25 FAMILY MEMBER"/>
    <property type="match status" value="1"/>
</dbReference>
<dbReference type="GO" id="GO:0016740">
    <property type="term" value="F:transferase activity"/>
    <property type="evidence" value="ECO:0007669"/>
    <property type="project" value="UniProtKB-KW"/>
</dbReference>
<evidence type="ECO:0000256" key="3">
    <source>
        <dbReference type="ARBA" id="ARBA00022679"/>
    </source>
</evidence>
<keyword evidence="7" id="KW-1185">Reference proteome</keyword>
<keyword evidence="4" id="KW-0472">Membrane</keyword>
<evidence type="ECO:0000259" key="5">
    <source>
        <dbReference type="Pfam" id="PF25342"/>
    </source>
</evidence>
<evidence type="ECO:0000256" key="4">
    <source>
        <dbReference type="SAM" id="Phobius"/>
    </source>
</evidence>
<dbReference type="Pfam" id="PF25342">
    <property type="entry name" value="GT_PLOD"/>
    <property type="match status" value="1"/>
</dbReference>
<dbReference type="InterPro" id="IPR057589">
    <property type="entry name" value="GT_PLOD"/>
</dbReference>
<accession>A0A839AC03</accession>
<keyword evidence="2" id="KW-0328">Glycosyltransferase</keyword>
<evidence type="ECO:0000256" key="2">
    <source>
        <dbReference type="ARBA" id="ARBA00022676"/>
    </source>
</evidence>
<evidence type="ECO:0000256" key="1">
    <source>
        <dbReference type="ARBA" id="ARBA00006721"/>
    </source>
</evidence>
<keyword evidence="4" id="KW-1133">Transmembrane helix</keyword>
<proteinExistence type="inferred from homology"/>
<evidence type="ECO:0000313" key="7">
    <source>
        <dbReference type="Proteomes" id="UP000541109"/>
    </source>
</evidence>
<feature type="transmembrane region" description="Helical" evidence="4">
    <location>
        <begin position="258"/>
        <end position="283"/>
    </location>
</feature>
<keyword evidence="3" id="KW-0808">Transferase</keyword>
<sequence length="284" mass="32095">MKFITVDTVGSPKLDRLKRSCDYHSIPLEVIGLGRPYPHHGVKLHYICEYLAGLDPEETVMFVDGYDVVFLAGVEEIERKFKAFGREILFSTEQNCNVNGGLRVRFPTWLKYPKAKGPYRFLNSGSYVGKAGRLLELFSQLRIKPTDSDQTVLNRYLVAHSPDIALDCEQQIFTCTAGRTGLEEQDYRVEDGRLRNVVTDSLPCVLHCPGKNYIGLEKLVSRLPFAGPVYEPAPDELRRYRKSRFMNRITARLLPDNFLFHLILDGLLLAAGIGVLLAIVAAFL</sequence>
<protein>
    <recommendedName>
        <fullName evidence="5">PLOD1-3-like GT domain-containing protein</fullName>
    </recommendedName>
</protein>
<name>A0A839AC03_9HYPH</name>
<dbReference type="PANTHER" id="PTHR10730:SF53">
    <property type="entry name" value="GLYCOSYLTRANSFERASE 25 FAMILY MEMBER"/>
    <property type="match status" value="1"/>
</dbReference>
<feature type="domain" description="PLOD1-3-like GT" evidence="5">
    <location>
        <begin position="3"/>
        <end position="219"/>
    </location>
</feature>